<comment type="caution">
    <text evidence="1">The sequence shown here is derived from an EMBL/GenBank/DDBJ whole genome shotgun (WGS) entry which is preliminary data.</text>
</comment>
<dbReference type="EMBL" id="AGNL01046200">
    <property type="protein sequence ID" value="EJK48163.1"/>
    <property type="molecule type" value="Genomic_DNA"/>
</dbReference>
<dbReference type="PANTHER" id="PTHR45661:SF3">
    <property type="entry name" value="IG-LIKE DOMAIN-CONTAINING PROTEIN"/>
    <property type="match status" value="1"/>
</dbReference>
<reference evidence="1 2" key="1">
    <citation type="journal article" date="2012" name="Genome Biol.">
        <title>Genome and low-iron response of an oceanic diatom adapted to chronic iron limitation.</title>
        <authorList>
            <person name="Lommer M."/>
            <person name="Specht M."/>
            <person name="Roy A.S."/>
            <person name="Kraemer L."/>
            <person name="Andreson R."/>
            <person name="Gutowska M.A."/>
            <person name="Wolf J."/>
            <person name="Bergner S.V."/>
            <person name="Schilhabel M.B."/>
            <person name="Klostermeier U.C."/>
            <person name="Beiko R.G."/>
            <person name="Rosenstiel P."/>
            <person name="Hippler M."/>
            <person name="Laroche J."/>
        </authorList>
    </citation>
    <scope>NUCLEOTIDE SEQUENCE [LARGE SCALE GENOMIC DNA]</scope>
    <source>
        <strain evidence="1 2">CCMP1005</strain>
    </source>
</reference>
<dbReference type="PANTHER" id="PTHR45661">
    <property type="entry name" value="SURFACE ANTIGEN"/>
    <property type="match status" value="1"/>
</dbReference>
<evidence type="ECO:0000313" key="2">
    <source>
        <dbReference type="Proteomes" id="UP000266841"/>
    </source>
</evidence>
<gene>
    <name evidence="1" type="ORF">THAOC_33067</name>
</gene>
<dbReference type="InterPro" id="IPR032675">
    <property type="entry name" value="LRR_dom_sf"/>
</dbReference>
<protein>
    <recommendedName>
        <fullName evidence="3">Leucine-rich repeat domain-containing protein</fullName>
    </recommendedName>
</protein>
<dbReference type="Proteomes" id="UP000266841">
    <property type="component" value="Unassembled WGS sequence"/>
</dbReference>
<dbReference type="InterPro" id="IPR053139">
    <property type="entry name" value="Surface_bspA-like"/>
</dbReference>
<accession>K0R4S1</accession>
<evidence type="ECO:0008006" key="3">
    <source>
        <dbReference type="Google" id="ProtNLM"/>
    </source>
</evidence>
<organism evidence="1 2">
    <name type="scientific">Thalassiosira oceanica</name>
    <name type="common">Marine diatom</name>
    <dbReference type="NCBI Taxonomy" id="159749"/>
    <lineage>
        <taxon>Eukaryota</taxon>
        <taxon>Sar</taxon>
        <taxon>Stramenopiles</taxon>
        <taxon>Ochrophyta</taxon>
        <taxon>Bacillariophyta</taxon>
        <taxon>Coscinodiscophyceae</taxon>
        <taxon>Thalassiosirophycidae</taxon>
        <taxon>Thalassiosirales</taxon>
        <taxon>Thalassiosiraceae</taxon>
        <taxon>Thalassiosira</taxon>
    </lineage>
</organism>
<evidence type="ECO:0000313" key="1">
    <source>
        <dbReference type="EMBL" id="EJK48163.1"/>
    </source>
</evidence>
<name>K0R4S1_THAOC</name>
<dbReference type="SUPFAM" id="SSF52058">
    <property type="entry name" value="L domain-like"/>
    <property type="match status" value="1"/>
</dbReference>
<dbReference type="Gene3D" id="3.80.10.10">
    <property type="entry name" value="Ribonuclease Inhibitor"/>
    <property type="match status" value="2"/>
</dbReference>
<dbReference type="OrthoDB" id="10264456at2759"/>
<dbReference type="Pfam" id="PF13306">
    <property type="entry name" value="LRR_5"/>
    <property type="match status" value="1"/>
</dbReference>
<feature type="non-terminal residue" evidence="1">
    <location>
        <position position="1"/>
    </location>
</feature>
<sequence>VIPPDAFRGCINLAAVQIGEGSLEVIGDSAFRGCESLQEVAIPSSVTKLGSNAFWGCNKLAKVQFHQGLEIIGDGAFYGCRALQQVILPSSVTDLGGYVFEGCNNLATVKLNEGLEIIGDSAFMDCTTLQEVTMPTSVTKLGNGAFSGCGNLASVQFNEGLEIIGLCAFHGCTALRSLTLPSSVTELGHGSFGECTNLTEVILLGGERLLNRGFLDRGLLDGESALNKKKLNEMIGIGNALRDDCPLRTNAFHRCSLITLKIFIPQALSERIERLPRECRLSIEQRVHDLRRLELTQDGNILACFPLPRGPSGFVEDTNDATAESLHQMLRLISFHELKESSILIELAMWKSSLVEDRARAADCCASVPDPAKSLIMGYCGFTGFLEPSIEDA</sequence>
<dbReference type="eggNOG" id="KOG4194">
    <property type="taxonomic scope" value="Eukaryota"/>
</dbReference>
<dbReference type="InterPro" id="IPR026906">
    <property type="entry name" value="LRR_5"/>
</dbReference>
<proteinExistence type="predicted"/>
<dbReference type="AlphaFoldDB" id="K0R4S1"/>
<keyword evidence="2" id="KW-1185">Reference proteome</keyword>